<name>A0A5S9IS37_UABAM</name>
<sequence length="594" mass="68511">MKTTTFARYQIISQLGRGGMGIVYEVYDPRMKRKVALKVIEKFQDMQHSKRFLREVQALSQLSHPNIVRIYEYGENPIPFFTMEFIAGLSLAEYIKTTTEVDYRRIAEMIEKVAEALHEVHKNNIIHRDIKPANIMLDSQLNPKLMDFGLAKDSDREASKLSQTGQIVGSVTYMSPEQVEGGVSKCSDIYSIGATFYEALTGKKLFSGDAEFRIMLRILNEEPIAPRKIRNDIPIELEKICLKCLAKNPEKRYQNAWELVRDLRNFRNNRKIAAKRTFHFKGKSKVKKYAFVLAVLLLVAVNTVVLQYKTQMNPQQEDILRDIKRYLASIEKVVKKSQRNQQDLAQHLQYVQQKLQVIHDENLTNEIREPLQEVFSLLTQGEKNKENIREVINKINGQAVADHNVRHKKLAKEMEHVSSQLFDLKMQQAVLKMTSIGTQLDIKNSGIYKIRGTQYKILARQKNDVQEREDLFARAIKNLDTAIEINPKIGYYYYHRGQCYGAMAQSNSEFFSLAEQDFAKSIALNPDQGSYYGARAIFVHIPQENFSEARADLQKAVDLKHRYTGILNLLIQKIDAGEYDSIDNIGKLFVRNNE</sequence>
<dbReference type="PROSITE" id="PS50011">
    <property type="entry name" value="PROTEIN_KINASE_DOM"/>
    <property type="match status" value="1"/>
</dbReference>
<dbReference type="InterPro" id="IPR008271">
    <property type="entry name" value="Ser/Thr_kinase_AS"/>
</dbReference>
<protein>
    <recommendedName>
        <fullName evidence="1">non-specific serine/threonine protein kinase</fullName>
        <ecNumber evidence="1">2.7.11.1</ecNumber>
    </recommendedName>
</protein>
<dbReference type="GO" id="GO:0005524">
    <property type="term" value="F:ATP binding"/>
    <property type="evidence" value="ECO:0007669"/>
    <property type="project" value="UniProtKB-UniRule"/>
</dbReference>
<keyword evidence="2 10" id="KW-0723">Serine/threonine-protein kinase</keyword>
<gene>
    <name evidence="10" type="ORF">UABAM_05296</name>
</gene>
<keyword evidence="8" id="KW-0472">Membrane</keyword>
<dbReference type="PANTHER" id="PTHR43289:SF34">
    <property type="entry name" value="SERINE_THREONINE-PROTEIN KINASE YBDM-RELATED"/>
    <property type="match status" value="1"/>
</dbReference>
<dbReference type="PROSITE" id="PS00108">
    <property type="entry name" value="PROTEIN_KINASE_ST"/>
    <property type="match status" value="1"/>
</dbReference>
<accession>A0A5S9IS37</accession>
<dbReference type="Proteomes" id="UP000326354">
    <property type="component" value="Chromosome"/>
</dbReference>
<evidence type="ECO:0000256" key="8">
    <source>
        <dbReference type="SAM" id="Phobius"/>
    </source>
</evidence>
<dbReference type="InterPro" id="IPR011990">
    <property type="entry name" value="TPR-like_helical_dom_sf"/>
</dbReference>
<dbReference type="PROSITE" id="PS00107">
    <property type="entry name" value="PROTEIN_KINASE_ATP"/>
    <property type="match status" value="1"/>
</dbReference>
<organism evidence="10 11">
    <name type="scientific">Uabimicrobium amorphum</name>
    <dbReference type="NCBI Taxonomy" id="2596890"/>
    <lineage>
        <taxon>Bacteria</taxon>
        <taxon>Pseudomonadati</taxon>
        <taxon>Planctomycetota</taxon>
        <taxon>Candidatus Uabimicrobiia</taxon>
        <taxon>Candidatus Uabimicrobiales</taxon>
        <taxon>Candidatus Uabimicrobiaceae</taxon>
        <taxon>Candidatus Uabimicrobium</taxon>
    </lineage>
</organism>
<dbReference type="EC" id="2.7.11.1" evidence="1"/>
<proteinExistence type="predicted"/>
<keyword evidence="11" id="KW-1185">Reference proteome</keyword>
<dbReference type="SMART" id="SM00220">
    <property type="entry name" value="S_TKc"/>
    <property type="match status" value="1"/>
</dbReference>
<evidence type="ECO:0000313" key="11">
    <source>
        <dbReference type="Proteomes" id="UP000326354"/>
    </source>
</evidence>
<dbReference type="Gene3D" id="3.30.200.20">
    <property type="entry name" value="Phosphorylase Kinase, domain 1"/>
    <property type="match status" value="1"/>
</dbReference>
<dbReference type="FunFam" id="1.10.510.10:FF:000021">
    <property type="entry name" value="Serine/threonine protein kinase"/>
    <property type="match status" value="1"/>
</dbReference>
<dbReference type="EMBL" id="AP019860">
    <property type="protein sequence ID" value="BBM86894.1"/>
    <property type="molecule type" value="Genomic_DNA"/>
</dbReference>
<evidence type="ECO:0000256" key="1">
    <source>
        <dbReference type="ARBA" id="ARBA00012513"/>
    </source>
</evidence>
<keyword evidence="3" id="KW-0808">Transferase</keyword>
<feature type="transmembrane region" description="Helical" evidence="8">
    <location>
        <begin position="289"/>
        <end position="308"/>
    </location>
</feature>
<dbReference type="InterPro" id="IPR017441">
    <property type="entry name" value="Protein_kinase_ATP_BS"/>
</dbReference>
<dbReference type="InterPro" id="IPR000719">
    <property type="entry name" value="Prot_kinase_dom"/>
</dbReference>
<feature type="domain" description="Protein kinase" evidence="9">
    <location>
        <begin position="9"/>
        <end position="267"/>
    </location>
</feature>
<dbReference type="Gene3D" id="1.25.40.10">
    <property type="entry name" value="Tetratricopeptide repeat domain"/>
    <property type="match status" value="1"/>
</dbReference>
<evidence type="ECO:0000256" key="5">
    <source>
        <dbReference type="ARBA" id="ARBA00022777"/>
    </source>
</evidence>
<dbReference type="PANTHER" id="PTHR43289">
    <property type="entry name" value="MITOGEN-ACTIVATED PROTEIN KINASE KINASE KINASE 20-RELATED"/>
    <property type="match status" value="1"/>
</dbReference>
<evidence type="ECO:0000256" key="4">
    <source>
        <dbReference type="ARBA" id="ARBA00022741"/>
    </source>
</evidence>
<dbReference type="CDD" id="cd14014">
    <property type="entry name" value="STKc_PknB_like"/>
    <property type="match status" value="1"/>
</dbReference>
<dbReference type="AlphaFoldDB" id="A0A5S9IS37"/>
<dbReference type="Gene3D" id="1.10.510.10">
    <property type="entry name" value="Transferase(Phosphotransferase) domain 1"/>
    <property type="match status" value="1"/>
</dbReference>
<dbReference type="GO" id="GO:0004674">
    <property type="term" value="F:protein serine/threonine kinase activity"/>
    <property type="evidence" value="ECO:0007669"/>
    <property type="project" value="UniProtKB-KW"/>
</dbReference>
<dbReference type="Pfam" id="PF00069">
    <property type="entry name" value="Pkinase"/>
    <property type="match status" value="1"/>
</dbReference>
<keyword evidence="4 7" id="KW-0547">Nucleotide-binding</keyword>
<dbReference type="SUPFAM" id="SSF56112">
    <property type="entry name" value="Protein kinase-like (PK-like)"/>
    <property type="match status" value="1"/>
</dbReference>
<evidence type="ECO:0000256" key="6">
    <source>
        <dbReference type="ARBA" id="ARBA00022840"/>
    </source>
</evidence>
<feature type="binding site" evidence="7">
    <location>
        <position position="38"/>
    </location>
    <ligand>
        <name>ATP</name>
        <dbReference type="ChEBI" id="CHEBI:30616"/>
    </ligand>
</feature>
<evidence type="ECO:0000256" key="2">
    <source>
        <dbReference type="ARBA" id="ARBA00022527"/>
    </source>
</evidence>
<dbReference type="KEGG" id="uam:UABAM_05296"/>
<keyword evidence="8" id="KW-1133">Transmembrane helix</keyword>
<evidence type="ECO:0000313" key="10">
    <source>
        <dbReference type="EMBL" id="BBM86894.1"/>
    </source>
</evidence>
<dbReference type="SUPFAM" id="SSF48452">
    <property type="entry name" value="TPR-like"/>
    <property type="match status" value="1"/>
</dbReference>
<keyword evidence="6 7" id="KW-0067">ATP-binding</keyword>
<dbReference type="RefSeq" id="WP_151970930.1">
    <property type="nucleotide sequence ID" value="NZ_AP019860.1"/>
</dbReference>
<keyword evidence="5 10" id="KW-0418">Kinase</keyword>
<dbReference type="InterPro" id="IPR011009">
    <property type="entry name" value="Kinase-like_dom_sf"/>
</dbReference>
<evidence type="ECO:0000259" key="9">
    <source>
        <dbReference type="PROSITE" id="PS50011"/>
    </source>
</evidence>
<dbReference type="OrthoDB" id="225358at2"/>
<evidence type="ECO:0000256" key="7">
    <source>
        <dbReference type="PROSITE-ProRule" id="PRU10141"/>
    </source>
</evidence>
<evidence type="ECO:0000256" key="3">
    <source>
        <dbReference type="ARBA" id="ARBA00022679"/>
    </source>
</evidence>
<keyword evidence="8" id="KW-0812">Transmembrane</keyword>
<reference evidence="10 11" key="1">
    <citation type="submission" date="2019-08" db="EMBL/GenBank/DDBJ databases">
        <title>Complete genome sequence of Candidatus Uab amorphum.</title>
        <authorList>
            <person name="Shiratori T."/>
            <person name="Suzuki S."/>
            <person name="Kakizawa Y."/>
            <person name="Ishida K."/>
        </authorList>
    </citation>
    <scope>NUCLEOTIDE SEQUENCE [LARGE SCALE GENOMIC DNA]</scope>
    <source>
        <strain evidence="10 11">SRT547</strain>
    </source>
</reference>